<dbReference type="Proteomes" id="UP001168167">
    <property type="component" value="Unassembled WGS sequence"/>
</dbReference>
<comment type="similarity">
    <text evidence="1 8 9">Belongs to the universal ribosomal protein uS3 family.</text>
</comment>
<dbReference type="NCBIfam" id="TIGR01009">
    <property type="entry name" value="rpsC_bact"/>
    <property type="match status" value="1"/>
</dbReference>
<proteinExistence type="inferred from homology"/>
<dbReference type="InterPro" id="IPR001351">
    <property type="entry name" value="Ribosomal_uS3_C"/>
</dbReference>
<evidence type="ECO:0000256" key="10">
    <source>
        <dbReference type="SAM" id="MobiDB-lite"/>
    </source>
</evidence>
<feature type="compositionally biased region" description="Polar residues" evidence="10">
    <location>
        <begin position="276"/>
        <end position="288"/>
    </location>
</feature>
<feature type="domain" description="KH type-2" evidence="11">
    <location>
        <begin position="39"/>
        <end position="108"/>
    </location>
</feature>
<keyword evidence="2 8" id="KW-0699">rRNA-binding</keyword>
<dbReference type="HAMAP" id="MF_01309_B">
    <property type="entry name" value="Ribosomal_uS3_B"/>
    <property type="match status" value="1"/>
</dbReference>
<dbReference type="InterPro" id="IPR057258">
    <property type="entry name" value="Ribosomal_uS3"/>
</dbReference>
<dbReference type="PANTHER" id="PTHR11760:SF19">
    <property type="entry name" value="SMALL RIBOSOMAL SUBUNIT PROTEIN US3C"/>
    <property type="match status" value="1"/>
</dbReference>
<feature type="region of interest" description="Disordered" evidence="10">
    <location>
        <begin position="265"/>
        <end position="305"/>
    </location>
</feature>
<dbReference type="EMBL" id="JANQAO010000001">
    <property type="protein sequence ID" value="MDM5147305.1"/>
    <property type="molecule type" value="Genomic_DNA"/>
</dbReference>
<dbReference type="SUPFAM" id="SSF54814">
    <property type="entry name" value="Prokaryotic type KH domain (KH-domain type II)"/>
    <property type="match status" value="1"/>
</dbReference>
<dbReference type="PANTHER" id="PTHR11760">
    <property type="entry name" value="30S/40S RIBOSOMAL PROTEIN S3"/>
    <property type="match status" value="1"/>
</dbReference>
<dbReference type="InterPro" id="IPR015946">
    <property type="entry name" value="KH_dom-like_a/b"/>
</dbReference>
<evidence type="ECO:0000256" key="7">
    <source>
        <dbReference type="ARBA" id="ARBA00035257"/>
    </source>
</evidence>
<dbReference type="GO" id="GO:0005840">
    <property type="term" value="C:ribosome"/>
    <property type="evidence" value="ECO:0007669"/>
    <property type="project" value="UniProtKB-KW"/>
</dbReference>
<reference evidence="12" key="1">
    <citation type="submission" date="2022-08" db="EMBL/GenBank/DDBJ databases">
        <authorList>
            <person name="Dzunkova M."/>
            <person name="La Clair J."/>
            <person name="Tyml T."/>
            <person name="Doud D."/>
            <person name="Schulz F."/>
            <person name="Piquer S."/>
            <person name="Porcel Sanchis D."/>
            <person name="Osborn A."/>
            <person name="Robinson D."/>
            <person name="Louie K.B."/>
            <person name="Bowen B.P."/>
            <person name="Bowers R."/>
            <person name="Lee J."/>
            <person name="Arnau Llombart V."/>
            <person name="Diaz Villanueva W."/>
            <person name="Gosliner T."/>
            <person name="Northen T."/>
            <person name="Cheng J.-F."/>
            <person name="Burkart M.D."/>
            <person name="Woyke T."/>
        </authorList>
    </citation>
    <scope>NUCLEOTIDE SEQUENCE</scope>
    <source>
        <strain evidence="12">Df01</strain>
    </source>
</reference>
<dbReference type="CDD" id="cd02412">
    <property type="entry name" value="KH-II_30S_S3"/>
    <property type="match status" value="1"/>
</dbReference>
<dbReference type="Pfam" id="PF07650">
    <property type="entry name" value="KH_2"/>
    <property type="match status" value="1"/>
</dbReference>
<comment type="subunit">
    <text evidence="8">Part of the 30S ribosomal subunit. Forms a tight complex with proteins S10 and S14.</text>
</comment>
<dbReference type="Gene3D" id="3.30.300.20">
    <property type="match status" value="1"/>
</dbReference>
<dbReference type="Gene3D" id="3.30.1140.32">
    <property type="entry name" value="Ribosomal protein S3, C-terminal domain"/>
    <property type="match status" value="1"/>
</dbReference>
<dbReference type="InterPro" id="IPR004087">
    <property type="entry name" value="KH_dom"/>
</dbReference>
<dbReference type="InterPro" id="IPR009019">
    <property type="entry name" value="KH_sf_prok-type"/>
</dbReference>
<comment type="caution">
    <text evidence="12">The sequence shown here is derived from an EMBL/GenBank/DDBJ whole genome shotgun (WGS) entry which is preliminary data.</text>
</comment>
<evidence type="ECO:0000256" key="4">
    <source>
        <dbReference type="ARBA" id="ARBA00022980"/>
    </source>
</evidence>
<comment type="function">
    <text evidence="6 8">Binds the lower part of the 30S subunit head. Binds mRNA in the 70S ribosome, positioning it for translation.</text>
</comment>
<evidence type="ECO:0000256" key="9">
    <source>
        <dbReference type="RuleBase" id="RU003624"/>
    </source>
</evidence>
<dbReference type="InterPro" id="IPR005704">
    <property type="entry name" value="Ribosomal_uS3_bac-typ"/>
</dbReference>
<protein>
    <recommendedName>
        <fullName evidence="7 8">Small ribosomal subunit protein uS3</fullName>
    </recommendedName>
</protein>
<keyword evidence="13" id="KW-1185">Reference proteome</keyword>
<dbReference type="InterPro" id="IPR004044">
    <property type="entry name" value="KH_dom_type_2"/>
</dbReference>
<dbReference type="SMART" id="SM00322">
    <property type="entry name" value="KH"/>
    <property type="match status" value="1"/>
</dbReference>
<evidence type="ECO:0000256" key="2">
    <source>
        <dbReference type="ARBA" id="ARBA00022730"/>
    </source>
</evidence>
<keyword evidence="3 8" id="KW-0694">RNA-binding</keyword>
<name>A0ABT7QKU8_9GAMM</name>
<sequence length="305" mass="33749">MGRKVNPIGFRLAVRRDWKSRWFAKGRDFAEMVIKDTQARRHVSTNYPQANISHVEIERTMRAVRVIVHSARPGMVIGKKGEGIDRLRVDLRRLFGVDDVSVDIREVSQPEANAKLIALNVASQLERRIMFRRAMRRAMASAMRLGVEGVKIMCAGRLNGIEIARTEWYREGRVPLHTLKNDIDYGCAEAKTSMGVVGIKVWVSRGDKFGKARVSKYTAQSVEEEIVTADEGSIAVIEAPDVVEAVVAKESGTVEVANEVVIESPVTEKSGEEVSAETSSAPKENVASQIEIEKTEESDAATGKN</sequence>
<dbReference type="Pfam" id="PF00189">
    <property type="entry name" value="Ribosomal_S3_C"/>
    <property type="match status" value="1"/>
</dbReference>
<evidence type="ECO:0000256" key="1">
    <source>
        <dbReference type="ARBA" id="ARBA00010761"/>
    </source>
</evidence>
<evidence type="ECO:0000256" key="8">
    <source>
        <dbReference type="HAMAP-Rule" id="MF_01309"/>
    </source>
</evidence>
<dbReference type="InterPro" id="IPR018280">
    <property type="entry name" value="Ribosomal_uS3_CS"/>
</dbReference>
<evidence type="ECO:0000256" key="3">
    <source>
        <dbReference type="ARBA" id="ARBA00022884"/>
    </source>
</evidence>
<dbReference type="InterPro" id="IPR036419">
    <property type="entry name" value="Ribosomal_S3_C_sf"/>
</dbReference>
<dbReference type="SUPFAM" id="SSF54821">
    <property type="entry name" value="Ribosomal protein S3 C-terminal domain"/>
    <property type="match status" value="1"/>
</dbReference>
<keyword evidence="5 8" id="KW-0687">Ribonucleoprotein</keyword>
<evidence type="ECO:0000256" key="5">
    <source>
        <dbReference type="ARBA" id="ARBA00023274"/>
    </source>
</evidence>
<dbReference type="PROSITE" id="PS00548">
    <property type="entry name" value="RIBOSOMAL_S3"/>
    <property type="match status" value="1"/>
</dbReference>
<evidence type="ECO:0000256" key="6">
    <source>
        <dbReference type="ARBA" id="ARBA00024998"/>
    </source>
</evidence>
<gene>
    <name evidence="8 12" type="primary">rpsC</name>
    <name evidence="12" type="ORF">NQX30_02815</name>
</gene>
<keyword evidence="4 8" id="KW-0689">Ribosomal protein</keyword>
<dbReference type="PROSITE" id="PS50823">
    <property type="entry name" value="KH_TYPE_2"/>
    <property type="match status" value="1"/>
</dbReference>
<organism evidence="12 13">
    <name type="scientific">Candidatus Doriopsillibacter californiensis</name>
    <dbReference type="NCBI Taxonomy" id="2970740"/>
    <lineage>
        <taxon>Bacteria</taxon>
        <taxon>Pseudomonadati</taxon>
        <taxon>Pseudomonadota</taxon>
        <taxon>Gammaproteobacteria</taxon>
        <taxon>Candidatus Tethybacterales</taxon>
        <taxon>Candidatus Persebacteraceae</taxon>
        <taxon>Candidatus Doriopsillibacter</taxon>
    </lineage>
</organism>
<reference evidence="12" key="2">
    <citation type="journal article" date="2023" name="Microbiome">
        <title>Synthase-selected sorting approach identifies a beta-lactone synthase in a nudibranch symbiotic bacterium.</title>
        <authorList>
            <person name="Dzunkova M."/>
            <person name="La Clair J.J."/>
            <person name="Tyml T."/>
            <person name="Doud D."/>
            <person name="Schulz F."/>
            <person name="Piquer-Esteban S."/>
            <person name="Porcel Sanchis D."/>
            <person name="Osborn A."/>
            <person name="Robinson D."/>
            <person name="Louie K.B."/>
            <person name="Bowen B.P."/>
            <person name="Bowers R.M."/>
            <person name="Lee J."/>
            <person name="Arnau V."/>
            <person name="Diaz-Villanueva W."/>
            <person name="Stepanauskas R."/>
            <person name="Gosliner T."/>
            <person name="Date S.V."/>
            <person name="Northen T.R."/>
            <person name="Cheng J.F."/>
            <person name="Burkart M.D."/>
            <person name="Woyke T."/>
        </authorList>
    </citation>
    <scope>NUCLEOTIDE SEQUENCE</scope>
    <source>
        <strain evidence="12">Df01</strain>
    </source>
</reference>
<evidence type="ECO:0000259" key="11">
    <source>
        <dbReference type="PROSITE" id="PS50823"/>
    </source>
</evidence>
<accession>A0ABT7QKU8</accession>
<evidence type="ECO:0000313" key="12">
    <source>
        <dbReference type="EMBL" id="MDM5147305.1"/>
    </source>
</evidence>
<evidence type="ECO:0000313" key="13">
    <source>
        <dbReference type="Proteomes" id="UP001168167"/>
    </source>
</evidence>